<evidence type="ECO:0000256" key="1">
    <source>
        <dbReference type="SAM" id="MobiDB-lite"/>
    </source>
</evidence>
<feature type="region of interest" description="Disordered" evidence="1">
    <location>
        <begin position="15"/>
        <end position="59"/>
    </location>
</feature>
<name>A0A5B7JRL2_PORTR</name>
<feature type="compositionally biased region" description="Basic and acidic residues" evidence="1">
    <location>
        <begin position="21"/>
        <end position="39"/>
    </location>
</feature>
<accession>A0A5B7JRL2</accession>
<comment type="caution">
    <text evidence="2">The sequence shown here is derived from an EMBL/GenBank/DDBJ whole genome shotgun (WGS) entry which is preliminary data.</text>
</comment>
<evidence type="ECO:0000313" key="3">
    <source>
        <dbReference type="Proteomes" id="UP000324222"/>
    </source>
</evidence>
<gene>
    <name evidence="2" type="ORF">E2C01_090898</name>
</gene>
<proteinExistence type="predicted"/>
<dbReference type="Proteomes" id="UP000324222">
    <property type="component" value="Unassembled WGS sequence"/>
</dbReference>
<organism evidence="2 3">
    <name type="scientific">Portunus trituberculatus</name>
    <name type="common">Swimming crab</name>
    <name type="synonym">Neptunus trituberculatus</name>
    <dbReference type="NCBI Taxonomy" id="210409"/>
    <lineage>
        <taxon>Eukaryota</taxon>
        <taxon>Metazoa</taxon>
        <taxon>Ecdysozoa</taxon>
        <taxon>Arthropoda</taxon>
        <taxon>Crustacea</taxon>
        <taxon>Multicrustacea</taxon>
        <taxon>Malacostraca</taxon>
        <taxon>Eumalacostraca</taxon>
        <taxon>Eucarida</taxon>
        <taxon>Decapoda</taxon>
        <taxon>Pleocyemata</taxon>
        <taxon>Brachyura</taxon>
        <taxon>Eubrachyura</taxon>
        <taxon>Portunoidea</taxon>
        <taxon>Portunidae</taxon>
        <taxon>Portuninae</taxon>
        <taxon>Portunus</taxon>
    </lineage>
</organism>
<dbReference type="EMBL" id="VSRR010103109">
    <property type="protein sequence ID" value="MPC95678.1"/>
    <property type="molecule type" value="Genomic_DNA"/>
</dbReference>
<evidence type="ECO:0000313" key="2">
    <source>
        <dbReference type="EMBL" id="MPC95678.1"/>
    </source>
</evidence>
<keyword evidence="3" id="KW-1185">Reference proteome</keyword>
<protein>
    <submittedName>
        <fullName evidence="2">Uncharacterized protein</fullName>
    </submittedName>
</protein>
<sequence>MEAFVKPFGNVDDSNSLYVSRDSEGKEASTRVAEERERVSALSDITDESKVTSVSEETS</sequence>
<dbReference type="AlphaFoldDB" id="A0A5B7JRL2"/>
<reference evidence="2 3" key="1">
    <citation type="submission" date="2019-05" db="EMBL/GenBank/DDBJ databases">
        <title>Another draft genome of Portunus trituberculatus and its Hox gene families provides insights of decapod evolution.</title>
        <authorList>
            <person name="Jeong J.-H."/>
            <person name="Song I."/>
            <person name="Kim S."/>
            <person name="Choi T."/>
            <person name="Kim D."/>
            <person name="Ryu S."/>
            <person name="Kim W."/>
        </authorList>
    </citation>
    <scope>NUCLEOTIDE SEQUENCE [LARGE SCALE GENOMIC DNA]</scope>
    <source>
        <tissue evidence="2">Muscle</tissue>
    </source>
</reference>